<dbReference type="Gene3D" id="3.40.50.300">
    <property type="entry name" value="P-loop containing nucleotide triphosphate hydrolases"/>
    <property type="match status" value="1"/>
</dbReference>
<dbReference type="GO" id="GO:0043531">
    <property type="term" value="F:ADP binding"/>
    <property type="evidence" value="ECO:0007669"/>
    <property type="project" value="InterPro"/>
</dbReference>
<proteinExistence type="predicted"/>
<dbReference type="AlphaFoldDB" id="A0A565C6U2"/>
<dbReference type="Proteomes" id="UP000489600">
    <property type="component" value="Unassembled WGS sequence"/>
</dbReference>
<gene>
    <name evidence="2" type="ORF">ANE_LOCUS19779</name>
</gene>
<organism evidence="2 3">
    <name type="scientific">Arabis nemorensis</name>
    <dbReference type="NCBI Taxonomy" id="586526"/>
    <lineage>
        <taxon>Eukaryota</taxon>
        <taxon>Viridiplantae</taxon>
        <taxon>Streptophyta</taxon>
        <taxon>Embryophyta</taxon>
        <taxon>Tracheophyta</taxon>
        <taxon>Spermatophyta</taxon>
        <taxon>Magnoliopsida</taxon>
        <taxon>eudicotyledons</taxon>
        <taxon>Gunneridae</taxon>
        <taxon>Pentapetalae</taxon>
        <taxon>rosids</taxon>
        <taxon>malvids</taxon>
        <taxon>Brassicales</taxon>
        <taxon>Brassicaceae</taxon>
        <taxon>Arabideae</taxon>
        <taxon>Arabis</taxon>
    </lineage>
</organism>
<reference evidence="2" key="1">
    <citation type="submission" date="2019-07" db="EMBL/GenBank/DDBJ databases">
        <authorList>
            <person name="Dittberner H."/>
        </authorList>
    </citation>
    <scope>NUCLEOTIDE SEQUENCE [LARGE SCALE GENOMIC DNA]</scope>
</reference>
<dbReference type="InterPro" id="IPR044974">
    <property type="entry name" value="Disease_R_plants"/>
</dbReference>
<evidence type="ECO:0000313" key="3">
    <source>
        <dbReference type="Proteomes" id="UP000489600"/>
    </source>
</evidence>
<dbReference type="PANTHER" id="PTHR11017">
    <property type="entry name" value="LEUCINE-RICH REPEAT-CONTAINING PROTEIN"/>
    <property type="match status" value="1"/>
</dbReference>
<name>A0A565C6U2_9BRAS</name>
<evidence type="ECO:0000313" key="2">
    <source>
        <dbReference type="EMBL" id="VVB09335.1"/>
    </source>
</evidence>
<dbReference type="PRINTS" id="PR00364">
    <property type="entry name" value="DISEASERSIST"/>
</dbReference>
<dbReference type="OrthoDB" id="1057879at2759"/>
<dbReference type="EMBL" id="CABITT030000006">
    <property type="protein sequence ID" value="VVB09335.1"/>
    <property type="molecule type" value="Genomic_DNA"/>
</dbReference>
<protein>
    <submittedName>
        <fullName evidence="2">Uncharacterized protein</fullName>
    </submittedName>
</protein>
<dbReference type="InterPro" id="IPR027417">
    <property type="entry name" value="P-loop_NTPase"/>
</dbReference>
<comment type="caution">
    <text evidence="2">The sequence shown here is derived from an EMBL/GenBank/DDBJ whole genome shotgun (WGS) entry which is preliminary data.</text>
</comment>
<dbReference type="Gene3D" id="1.10.8.430">
    <property type="entry name" value="Helical domain of apoptotic protease-activating factors"/>
    <property type="match status" value="1"/>
</dbReference>
<dbReference type="GO" id="GO:0006952">
    <property type="term" value="P:defense response"/>
    <property type="evidence" value="ECO:0007669"/>
    <property type="project" value="InterPro"/>
</dbReference>
<feature type="region of interest" description="Disordered" evidence="1">
    <location>
        <begin position="301"/>
        <end position="329"/>
    </location>
</feature>
<sequence>MASKLLNLIVRPVDKRTLEALKESRMASEMESCSVGFLEELIVILEFQEKGIRQPDRLKQIAHEICLLFLSSTSNDLNALVAMDRHMKVVYDLLTSQVANKEVRTLGISGTAGVGKTTLGRYIYAEISVNFQAHVFVENVENMKDKILNFEREEDPTVITSLDHHWHEITESRRAPGSIVILISQNKNLLVDAGVMDVYEVRSLRYDEALQLFSHFAFKQPYSPCDFEQLAVRAVHLAGFLPLALRLLGSFFNGKGREEWLTALLKLKAKRGGNVMEVWKLMEPSQDKGQEEWEAAADIMKANESSKDKGQEEAEASADKMNLKGMNHQKIKIRRRRKLLQTK</sequence>
<accession>A0A565C6U2</accession>
<dbReference type="SUPFAM" id="SSF52540">
    <property type="entry name" value="P-loop containing nucleoside triphosphate hydrolases"/>
    <property type="match status" value="1"/>
</dbReference>
<dbReference type="InterPro" id="IPR042197">
    <property type="entry name" value="Apaf_helical"/>
</dbReference>
<feature type="compositionally biased region" description="Basic and acidic residues" evidence="1">
    <location>
        <begin position="304"/>
        <end position="322"/>
    </location>
</feature>
<evidence type="ECO:0000256" key="1">
    <source>
        <dbReference type="SAM" id="MobiDB-lite"/>
    </source>
</evidence>
<keyword evidence="3" id="KW-1185">Reference proteome</keyword>
<dbReference type="PANTHER" id="PTHR11017:SF559">
    <property type="entry name" value="DISEASE RESISTANCE PROTEIN CHL1"/>
    <property type="match status" value="1"/>
</dbReference>